<comment type="caution">
    <text evidence="2">The sequence shown here is derived from an EMBL/GenBank/DDBJ whole genome shotgun (WGS) entry which is preliminary data.</text>
</comment>
<feature type="domain" description="Glycosyltransferase 2-like" evidence="1">
    <location>
        <begin position="45"/>
        <end position="124"/>
    </location>
</feature>
<dbReference type="GO" id="GO:0016740">
    <property type="term" value="F:transferase activity"/>
    <property type="evidence" value="ECO:0007669"/>
    <property type="project" value="UniProtKB-KW"/>
</dbReference>
<dbReference type="EMBL" id="QVFV01000001">
    <property type="protein sequence ID" value="RZM81901.1"/>
    <property type="molecule type" value="Genomic_DNA"/>
</dbReference>
<protein>
    <submittedName>
        <fullName evidence="2">Glycosyltransferase family 2 protein</fullName>
    </submittedName>
</protein>
<sequence length="315" mass="36493">MTAKPILSVVTPTRGNFSEYWLEQLLCIQGEVQFVLVFPPGTRYQSFADPRIKVLQSPYKGEMFQRFVGLLNADGDYVIALDDDDYLHPEVVATVAAYFQRFPDSIVLRLMTDKIDEQNVEAYRRAWEPIPAVSNLSEGKRQAGQLQQLPIAPLDIPFDKRYLVWPFIERRDDRAPHIENFNTKVWRNDVVQKSLVEISQATILGGILTWIPRSGFDRLMGLFVQATCFESGITVGHWMPRPAQVRFISQDPALKPPRYHFLSDFLLVKHFPQYGYFWNLFFNKVSYLPRIVGKSLKWKLQKKTYRTGTPAKEIT</sequence>
<reference evidence="2 3" key="1">
    <citation type="submission" date="2018-11" db="EMBL/GenBank/DDBJ databases">
        <title>Whole genome sequencing of an environmental sample.</title>
        <authorList>
            <person name="Sarangi A.N."/>
            <person name="Singh D."/>
            <person name="Tripathy S."/>
        </authorList>
    </citation>
    <scope>NUCLEOTIDE SEQUENCE [LARGE SCALE GENOMIC DNA]</scope>
    <source>
        <strain evidence="2 3">Lakshadweep</strain>
    </source>
</reference>
<accession>A0A4Q7EEH5</accession>
<dbReference type="CDD" id="cd00761">
    <property type="entry name" value="Glyco_tranf_GTA_type"/>
    <property type="match status" value="1"/>
</dbReference>
<gene>
    <name evidence="2" type="ORF">DYY88_01100</name>
</gene>
<evidence type="ECO:0000259" key="1">
    <source>
        <dbReference type="Pfam" id="PF00535"/>
    </source>
</evidence>
<dbReference type="Proteomes" id="UP000292459">
    <property type="component" value="Unassembled WGS sequence"/>
</dbReference>
<keyword evidence="2" id="KW-0808">Transferase</keyword>
<organism evidence="2 3">
    <name type="scientific">Leptolyngbya iicbica LK</name>
    <dbReference type="NCBI Taxonomy" id="2294035"/>
    <lineage>
        <taxon>Bacteria</taxon>
        <taxon>Bacillati</taxon>
        <taxon>Cyanobacteriota</taxon>
        <taxon>Cyanophyceae</taxon>
        <taxon>Leptolyngbyales</taxon>
        <taxon>Leptolyngbyaceae</taxon>
        <taxon>Leptolyngbya group</taxon>
        <taxon>Leptolyngbya</taxon>
        <taxon>Leptolyngbya iicbica</taxon>
    </lineage>
</organism>
<dbReference type="RefSeq" id="WP_044150283.1">
    <property type="nucleotide sequence ID" value="NZ_QVFV01000001.1"/>
</dbReference>
<keyword evidence="3" id="KW-1185">Reference proteome</keyword>
<dbReference type="Gene3D" id="3.90.550.10">
    <property type="entry name" value="Spore Coat Polysaccharide Biosynthesis Protein SpsA, Chain A"/>
    <property type="match status" value="1"/>
</dbReference>
<evidence type="ECO:0000313" key="2">
    <source>
        <dbReference type="EMBL" id="RZM81901.1"/>
    </source>
</evidence>
<name>A0A4Q7EEH5_9CYAN</name>
<evidence type="ECO:0000313" key="3">
    <source>
        <dbReference type="Proteomes" id="UP000292459"/>
    </source>
</evidence>
<dbReference type="Pfam" id="PF00535">
    <property type="entry name" value="Glycos_transf_2"/>
    <property type="match status" value="1"/>
</dbReference>
<proteinExistence type="predicted"/>
<dbReference type="InterPro" id="IPR001173">
    <property type="entry name" value="Glyco_trans_2-like"/>
</dbReference>
<dbReference type="AlphaFoldDB" id="A0A4Q7EEH5"/>
<dbReference type="OrthoDB" id="451956at2"/>
<dbReference type="InterPro" id="IPR029044">
    <property type="entry name" value="Nucleotide-diphossugar_trans"/>
</dbReference>
<dbReference type="SUPFAM" id="SSF53448">
    <property type="entry name" value="Nucleotide-diphospho-sugar transferases"/>
    <property type="match status" value="1"/>
</dbReference>